<sequence>MSASAEDALICSSEREGELRLRPPPPRRSCPTLSPLRPRCGGRRRKVEAPRSERREGGGRGRCRDPPDAVAARATARRPDGAVGDSSTTAEGGGRTGRVRGRAAASSPPAPTRRDGQVELGAATAPPVLG</sequence>
<evidence type="ECO:0000256" key="1">
    <source>
        <dbReference type="SAM" id="MobiDB-lite"/>
    </source>
</evidence>
<dbReference type="Proteomes" id="UP000007752">
    <property type="component" value="Chromosome 3"/>
</dbReference>
<reference evidence="2" key="2">
    <citation type="submission" date="2008-12" db="EMBL/GenBank/DDBJ databases">
        <title>Improved gene annotation of the rice (Oryza sativa) genomes.</title>
        <authorList>
            <person name="Wang J."/>
            <person name="Li R."/>
            <person name="Fan W."/>
            <person name="Huang Q."/>
            <person name="Zhang J."/>
            <person name="Zhou Y."/>
            <person name="Hu Y."/>
            <person name="Zi S."/>
            <person name="Li J."/>
            <person name="Ni P."/>
            <person name="Zheng H."/>
            <person name="Zhang Y."/>
            <person name="Zhao M."/>
            <person name="Hao Q."/>
            <person name="McDermott J."/>
            <person name="Samudrala R."/>
            <person name="Kristiansen K."/>
            <person name="Wong G.K.-S."/>
        </authorList>
    </citation>
    <scope>NUCLEOTIDE SEQUENCE</scope>
</reference>
<dbReference type="AlphaFoldDB" id="B9F9X4"/>
<reference evidence="2" key="1">
    <citation type="journal article" date="2005" name="PLoS Biol.">
        <title>The genomes of Oryza sativa: a history of duplications.</title>
        <authorList>
            <person name="Yu J."/>
            <person name="Wang J."/>
            <person name="Lin W."/>
            <person name="Li S."/>
            <person name="Li H."/>
            <person name="Zhou J."/>
            <person name="Ni P."/>
            <person name="Dong W."/>
            <person name="Hu S."/>
            <person name="Zeng C."/>
            <person name="Zhang J."/>
            <person name="Zhang Y."/>
            <person name="Li R."/>
            <person name="Xu Z."/>
            <person name="Li S."/>
            <person name="Li X."/>
            <person name="Zheng H."/>
            <person name="Cong L."/>
            <person name="Lin L."/>
            <person name="Yin J."/>
            <person name="Geng J."/>
            <person name="Li G."/>
            <person name="Shi J."/>
            <person name="Liu J."/>
            <person name="Lv H."/>
            <person name="Li J."/>
            <person name="Wang J."/>
            <person name="Deng Y."/>
            <person name="Ran L."/>
            <person name="Shi X."/>
            <person name="Wang X."/>
            <person name="Wu Q."/>
            <person name="Li C."/>
            <person name="Ren X."/>
            <person name="Wang J."/>
            <person name="Wang X."/>
            <person name="Li D."/>
            <person name="Liu D."/>
            <person name="Zhang X."/>
            <person name="Ji Z."/>
            <person name="Zhao W."/>
            <person name="Sun Y."/>
            <person name="Zhang Z."/>
            <person name="Bao J."/>
            <person name="Han Y."/>
            <person name="Dong L."/>
            <person name="Ji J."/>
            <person name="Chen P."/>
            <person name="Wu S."/>
            <person name="Liu J."/>
            <person name="Xiao Y."/>
            <person name="Bu D."/>
            <person name="Tan J."/>
            <person name="Yang L."/>
            <person name="Ye C."/>
            <person name="Zhang J."/>
            <person name="Xu J."/>
            <person name="Zhou Y."/>
            <person name="Yu Y."/>
            <person name="Zhang B."/>
            <person name="Zhuang S."/>
            <person name="Wei H."/>
            <person name="Liu B."/>
            <person name="Lei M."/>
            <person name="Yu H."/>
            <person name="Li Y."/>
            <person name="Xu H."/>
            <person name="Wei S."/>
            <person name="He X."/>
            <person name="Fang L."/>
            <person name="Zhang Z."/>
            <person name="Zhang Y."/>
            <person name="Huang X."/>
            <person name="Su Z."/>
            <person name="Tong W."/>
            <person name="Li J."/>
            <person name="Tong Z."/>
            <person name="Li S."/>
            <person name="Ye J."/>
            <person name="Wang L."/>
            <person name="Fang L."/>
            <person name="Lei T."/>
            <person name="Chen C."/>
            <person name="Chen H."/>
            <person name="Xu Z."/>
            <person name="Li H."/>
            <person name="Huang H."/>
            <person name="Zhang F."/>
            <person name="Xu H."/>
            <person name="Li N."/>
            <person name="Zhao C."/>
            <person name="Li S."/>
            <person name="Dong L."/>
            <person name="Huang Y."/>
            <person name="Li L."/>
            <person name="Xi Y."/>
            <person name="Qi Q."/>
            <person name="Li W."/>
            <person name="Zhang B."/>
            <person name="Hu W."/>
            <person name="Zhang Y."/>
            <person name="Tian X."/>
            <person name="Jiao Y."/>
            <person name="Liang X."/>
            <person name="Jin J."/>
            <person name="Gao L."/>
            <person name="Zheng W."/>
            <person name="Hao B."/>
            <person name="Liu S."/>
            <person name="Wang W."/>
            <person name="Yuan L."/>
            <person name="Cao M."/>
            <person name="McDermott J."/>
            <person name="Samudrala R."/>
            <person name="Wang J."/>
            <person name="Wong G.K."/>
            <person name="Yang H."/>
        </authorList>
    </citation>
    <scope>NUCLEOTIDE SEQUENCE [LARGE SCALE GENOMIC DNA]</scope>
</reference>
<feature type="compositionally biased region" description="Low complexity" evidence="1">
    <location>
        <begin position="29"/>
        <end position="39"/>
    </location>
</feature>
<name>B9F9X4_ORYSJ</name>
<accession>B9F9X4</accession>
<proteinExistence type="predicted"/>
<feature type="compositionally biased region" description="Basic and acidic residues" evidence="1">
    <location>
        <begin position="47"/>
        <end position="67"/>
    </location>
</feature>
<feature type="region of interest" description="Disordered" evidence="1">
    <location>
        <begin position="1"/>
        <end position="130"/>
    </location>
</feature>
<gene>
    <name evidence="2" type="ORF">OsJ_11867</name>
</gene>
<evidence type="ECO:0000313" key="2">
    <source>
        <dbReference type="EMBL" id="EEE59572.1"/>
    </source>
</evidence>
<organism evidence="2">
    <name type="scientific">Oryza sativa subsp. japonica</name>
    <name type="common">Rice</name>
    <dbReference type="NCBI Taxonomy" id="39947"/>
    <lineage>
        <taxon>Eukaryota</taxon>
        <taxon>Viridiplantae</taxon>
        <taxon>Streptophyta</taxon>
        <taxon>Embryophyta</taxon>
        <taxon>Tracheophyta</taxon>
        <taxon>Spermatophyta</taxon>
        <taxon>Magnoliopsida</taxon>
        <taxon>Liliopsida</taxon>
        <taxon>Poales</taxon>
        <taxon>Poaceae</taxon>
        <taxon>BOP clade</taxon>
        <taxon>Oryzoideae</taxon>
        <taxon>Oryzeae</taxon>
        <taxon>Oryzinae</taxon>
        <taxon>Oryza</taxon>
        <taxon>Oryza sativa</taxon>
    </lineage>
</organism>
<protein>
    <submittedName>
        <fullName evidence="2">Uncharacterized protein</fullName>
    </submittedName>
</protein>
<dbReference type="EMBL" id="CM000140">
    <property type="protein sequence ID" value="EEE59572.1"/>
    <property type="molecule type" value="Genomic_DNA"/>
</dbReference>